<evidence type="ECO:0008006" key="3">
    <source>
        <dbReference type="Google" id="ProtNLM"/>
    </source>
</evidence>
<dbReference type="Gene3D" id="3.40.1350.140">
    <property type="entry name" value="MepB-like"/>
    <property type="match status" value="1"/>
</dbReference>
<proteinExistence type="predicted"/>
<organism evidence="1 2">
    <name type="scientific">Conyzicola nivalis</name>
    <dbReference type="NCBI Taxonomy" id="1477021"/>
    <lineage>
        <taxon>Bacteria</taxon>
        <taxon>Bacillati</taxon>
        <taxon>Actinomycetota</taxon>
        <taxon>Actinomycetes</taxon>
        <taxon>Micrococcales</taxon>
        <taxon>Microbacteriaceae</taxon>
        <taxon>Conyzicola</taxon>
    </lineage>
</organism>
<dbReference type="Pfam" id="PF08877">
    <property type="entry name" value="MepB-like"/>
    <property type="match status" value="1"/>
</dbReference>
<protein>
    <recommendedName>
        <fullName evidence="3">MepB protein</fullName>
    </recommendedName>
</protein>
<keyword evidence="2" id="KW-1185">Reference proteome</keyword>
<name>A0ABV2QRE7_9MICO</name>
<dbReference type="InterPro" id="IPR011235">
    <property type="entry name" value="MepB-like"/>
</dbReference>
<comment type="caution">
    <text evidence="1">The sequence shown here is derived from an EMBL/GenBank/DDBJ whole genome shotgun (WGS) entry which is preliminary data.</text>
</comment>
<reference evidence="1 2" key="1">
    <citation type="submission" date="2024-06" db="EMBL/GenBank/DDBJ databases">
        <title>Sorghum-associated microbial communities from plants grown in Nebraska, USA.</title>
        <authorList>
            <person name="Schachtman D."/>
        </authorList>
    </citation>
    <scope>NUCLEOTIDE SEQUENCE [LARGE SCALE GENOMIC DNA]</scope>
    <source>
        <strain evidence="1 2">2857</strain>
    </source>
</reference>
<dbReference type="RefSeq" id="WP_354025810.1">
    <property type="nucleotide sequence ID" value="NZ_JBEPSJ010000004.1"/>
</dbReference>
<dbReference type="InterPro" id="IPR038231">
    <property type="entry name" value="MepB-like_sf"/>
</dbReference>
<accession>A0ABV2QRE7</accession>
<evidence type="ECO:0000313" key="2">
    <source>
        <dbReference type="Proteomes" id="UP001549257"/>
    </source>
</evidence>
<gene>
    <name evidence="1" type="ORF">ABIE21_003170</name>
</gene>
<dbReference type="Proteomes" id="UP001549257">
    <property type="component" value="Unassembled WGS sequence"/>
</dbReference>
<evidence type="ECO:0000313" key="1">
    <source>
        <dbReference type="EMBL" id="MET4583644.1"/>
    </source>
</evidence>
<sequence>MTEISVRPDVSAAMAEFGCSSPLVEPDNAEYGAVLSRSDAGPVRLRVAKVTPTKVGLFVTVWERADDGSTRPFPSDDGVDLLVVVVREGESVGRFAFPKTALVEHGIVSVDGVGGKRGFRVYPPWSQTANPQARRTQGWQVGFFATR</sequence>
<dbReference type="EMBL" id="JBEPSJ010000004">
    <property type="protein sequence ID" value="MET4583644.1"/>
    <property type="molecule type" value="Genomic_DNA"/>
</dbReference>